<dbReference type="RefSeq" id="WP_165396810.1">
    <property type="nucleotide sequence ID" value="NZ_SGWV01000010.1"/>
</dbReference>
<feature type="chain" id="PRO_5020713117" evidence="2">
    <location>
        <begin position="35"/>
        <end position="758"/>
    </location>
</feature>
<comment type="caution">
    <text evidence="4">The sequence shown here is derived from an EMBL/GenBank/DDBJ whole genome shotgun (WGS) entry which is preliminary data.</text>
</comment>
<dbReference type="PANTHER" id="PTHR46708">
    <property type="entry name" value="TENASCIN"/>
    <property type="match status" value="1"/>
</dbReference>
<dbReference type="InterPro" id="IPR036116">
    <property type="entry name" value="FN3_sf"/>
</dbReference>
<keyword evidence="2" id="KW-0732">Signal</keyword>
<evidence type="ECO:0000313" key="4">
    <source>
        <dbReference type="EMBL" id="RZS53291.1"/>
    </source>
</evidence>
<keyword evidence="5" id="KW-1185">Reference proteome</keyword>
<feature type="domain" description="Fibronectin type-III" evidence="3">
    <location>
        <begin position="545"/>
        <end position="650"/>
    </location>
</feature>
<evidence type="ECO:0000256" key="2">
    <source>
        <dbReference type="SAM" id="SignalP"/>
    </source>
</evidence>
<sequence>MSHNRLLKRHKTRALGAALLAGALELGAAGLAHAACPAPNGATPFATGPVNPIDSYPESVTDSRGLSLQICRNADLCFFDPAIPGNLVSAQTGTGTESFYWLAEASLAEPTRGFDALVVMATEATYTTEEPTAGEQLTFTRLRIRLDVPQTGIYRVEHPYGVEQYRIEALEPGRDLSETFDLSFVANDPVAQGKVGPWLTWDPVLAPPPPAGYIGDGATPQPVVGSPCDTNFLRVTATDFNGLPIAINAAGGNVVQTNLFVVQGQLFDGRVQTPLSADRVTYSRTPARVGQIDAFAHALAGANVTVQDVEGTPPEAARLPSPAPLTGNATGEFFTTEVLADAPNTTALPGAVSLVASVADASTDTTRLVRALVDQVVVTQADYDLSTNTLTVNASSSDSRVPPTLTVQDYLQPLGPNGVAIRTDAPPSVITVMSSAGGWDRAQVRTVRSVAPALPAAPQALSVRAVSPTQVDLTWTDAATNETGFEVLRNGVALASLAANTTTFSDTAAPSGQTLSYQVVALNAAGRSPSNPVSVATPVPILIVAPTGLSVSAGTVANSALLRWTDASSGETAYRVQRAPVTVAANGTATIGAYATITTPSGNLPANASQVQNTGLAANALYSYRVNAVNGATQGPTAVVPRFNGNLPLPANFRSTVTAGGLLGIGATPAGRVPLAWTASTLAAVAGYDIERCTGTVAQCNVATASWTAVTRVNGRATATFAVNGLTSGQPYSFRIRTHTGAIGLTSTWSAPIQGTPR</sequence>
<dbReference type="Gene3D" id="2.60.40.10">
    <property type="entry name" value="Immunoglobulins"/>
    <property type="match status" value="3"/>
</dbReference>
<dbReference type="InterPro" id="IPR050991">
    <property type="entry name" value="ECM_Regulatory_Proteins"/>
</dbReference>
<dbReference type="SUPFAM" id="SSF49265">
    <property type="entry name" value="Fibronectin type III"/>
    <property type="match status" value="2"/>
</dbReference>
<organism evidence="4 5">
    <name type="scientific">Sphaerotilus mobilis</name>
    <dbReference type="NCBI Taxonomy" id="47994"/>
    <lineage>
        <taxon>Bacteria</taxon>
        <taxon>Pseudomonadati</taxon>
        <taxon>Pseudomonadota</taxon>
        <taxon>Betaproteobacteria</taxon>
        <taxon>Burkholderiales</taxon>
        <taxon>Sphaerotilaceae</taxon>
        <taxon>Sphaerotilus</taxon>
    </lineage>
</organism>
<keyword evidence="1" id="KW-0677">Repeat</keyword>
<dbReference type="EMBL" id="SGWV01000010">
    <property type="protein sequence ID" value="RZS53291.1"/>
    <property type="molecule type" value="Genomic_DNA"/>
</dbReference>
<evidence type="ECO:0000313" key="5">
    <source>
        <dbReference type="Proteomes" id="UP000293433"/>
    </source>
</evidence>
<gene>
    <name evidence="4" type="ORF">EV685_2919</name>
</gene>
<dbReference type="SMART" id="SM00060">
    <property type="entry name" value="FN3"/>
    <property type="match status" value="3"/>
</dbReference>
<feature type="domain" description="Fibronectin type-III" evidence="3">
    <location>
        <begin position="457"/>
        <end position="540"/>
    </location>
</feature>
<reference evidence="4 5" key="1">
    <citation type="submission" date="2019-02" db="EMBL/GenBank/DDBJ databases">
        <title>Genomic Encyclopedia of Type Strains, Phase IV (KMG-IV): sequencing the most valuable type-strain genomes for metagenomic binning, comparative biology and taxonomic classification.</title>
        <authorList>
            <person name="Goeker M."/>
        </authorList>
    </citation>
    <scope>NUCLEOTIDE SEQUENCE [LARGE SCALE GENOMIC DNA]</scope>
    <source>
        <strain evidence="4 5">DSM 10617</strain>
    </source>
</reference>
<proteinExistence type="predicted"/>
<feature type="signal peptide" evidence="2">
    <location>
        <begin position="1"/>
        <end position="34"/>
    </location>
</feature>
<dbReference type="Proteomes" id="UP000293433">
    <property type="component" value="Unassembled WGS sequence"/>
</dbReference>
<dbReference type="InterPro" id="IPR013783">
    <property type="entry name" value="Ig-like_fold"/>
</dbReference>
<dbReference type="AlphaFoldDB" id="A0A4Q7LGW2"/>
<protein>
    <submittedName>
        <fullName evidence="4">Fibronectin type III domain protein</fullName>
    </submittedName>
</protein>
<dbReference type="PANTHER" id="PTHR46708:SF2">
    <property type="entry name" value="FIBRONECTIN TYPE-III DOMAIN-CONTAINING PROTEIN"/>
    <property type="match status" value="1"/>
</dbReference>
<name>A0A4Q7LGW2_9BURK</name>
<dbReference type="PROSITE" id="PS50853">
    <property type="entry name" value="FN3"/>
    <property type="match status" value="2"/>
</dbReference>
<dbReference type="CDD" id="cd00063">
    <property type="entry name" value="FN3"/>
    <property type="match status" value="2"/>
</dbReference>
<dbReference type="Pfam" id="PF00041">
    <property type="entry name" value="fn3"/>
    <property type="match status" value="1"/>
</dbReference>
<accession>A0A4Q7LGW2</accession>
<dbReference type="InterPro" id="IPR003961">
    <property type="entry name" value="FN3_dom"/>
</dbReference>
<evidence type="ECO:0000256" key="1">
    <source>
        <dbReference type="ARBA" id="ARBA00022737"/>
    </source>
</evidence>
<evidence type="ECO:0000259" key="3">
    <source>
        <dbReference type="PROSITE" id="PS50853"/>
    </source>
</evidence>